<dbReference type="AlphaFoldDB" id="A0A223S1Y6"/>
<dbReference type="Proteomes" id="UP000215005">
    <property type="component" value="Chromosome"/>
</dbReference>
<dbReference type="EMBL" id="CP022753">
    <property type="protein sequence ID" value="ASU82029.1"/>
    <property type="molecule type" value="Genomic_DNA"/>
</dbReference>
<accession>A0A223S1Y6</accession>
<sequence>MTTPVFEQTITGYSLRSAHGLAQASQLAYQDEDQIKTTTAVWGMPECRFFQVEFEQPFPIDDTQAYVAANDKVVVVAFRGTELAQLRDWLSDANGLLAPDPNGQGMVHMGFNQALDAVYPQVLNAVSEMRGNGQSICITGHSLGGALAMLAAARMRFGDSRLLADGVYTFGQPRTCDPLMARTFDREFKGRMFRFVNNSDIVPQLPPEPLYHHVDEEKYFDADGRLREKKMSLLGGLTDKVKGQTADPMALGTDQIRDHGIARYIANLEKAMG</sequence>
<name>A0A223S1Y6_9ACTN</name>
<feature type="domain" description="Fungal lipase-type" evidence="1">
    <location>
        <begin position="75"/>
        <end position="208"/>
    </location>
</feature>
<dbReference type="InterPro" id="IPR002921">
    <property type="entry name" value="Fungal_lipase-type"/>
</dbReference>
<dbReference type="PANTHER" id="PTHR45856">
    <property type="entry name" value="ALPHA/BETA-HYDROLASES SUPERFAMILY PROTEIN"/>
    <property type="match status" value="1"/>
</dbReference>
<dbReference type="SUPFAM" id="SSF53474">
    <property type="entry name" value="alpha/beta-Hydrolases"/>
    <property type="match status" value="1"/>
</dbReference>
<protein>
    <submittedName>
        <fullName evidence="2">Lipase</fullName>
    </submittedName>
</protein>
<reference evidence="2 3" key="1">
    <citation type="submission" date="2017-08" db="EMBL/GenBank/DDBJ databases">
        <title>The complete genome sequence of Nocardiopsis gilva YIM 90087.</title>
        <authorList>
            <person name="Yin M."/>
            <person name="Tang S."/>
        </authorList>
    </citation>
    <scope>NUCLEOTIDE SEQUENCE [LARGE SCALE GENOMIC DNA]</scope>
    <source>
        <strain evidence="2 3">YIM 90087</strain>
    </source>
</reference>
<dbReference type="Gene3D" id="3.40.50.1820">
    <property type="entry name" value="alpha/beta hydrolase"/>
    <property type="match status" value="1"/>
</dbReference>
<evidence type="ECO:0000259" key="1">
    <source>
        <dbReference type="Pfam" id="PF01764"/>
    </source>
</evidence>
<keyword evidence="3" id="KW-1185">Reference proteome</keyword>
<dbReference type="CDD" id="cd00519">
    <property type="entry name" value="Lipase_3"/>
    <property type="match status" value="1"/>
</dbReference>
<dbReference type="PANTHER" id="PTHR45856:SF24">
    <property type="entry name" value="FUNGAL LIPASE-LIKE DOMAIN-CONTAINING PROTEIN"/>
    <property type="match status" value="1"/>
</dbReference>
<proteinExistence type="predicted"/>
<gene>
    <name evidence="2" type="ORF">CDO52_03845</name>
</gene>
<evidence type="ECO:0000313" key="2">
    <source>
        <dbReference type="EMBL" id="ASU82029.1"/>
    </source>
</evidence>
<dbReference type="InterPro" id="IPR029058">
    <property type="entry name" value="AB_hydrolase_fold"/>
</dbReference>
<organism evidence="2 3">
    <name type="scientific">Nocardiopsis gilva YIM 90087</name>
    <dbReference type="NCBI Taxonomy" id="1235441"/>
    <lineage>
        <taxon>Bacteria</taxon>
        <taxon>Bacillati</taxon>
        <taxon>Actinomycetota</taxon>
        <taxon>Actinomycetes</taxon>
        <taxon>Streptosporangiales</taxon>
        <taxon>Nocardiopsidaceae</taxon>
        <taxon>Nocardiopsis</taxon>
    </lineage>
</organism>
<dbReference type="InterPro" id="IPR051218">
    <property type="entry name" value="Sec_MonoDiacylglyc_Lipase"/>
</dbReference>
<dbReference type="RefSeq" id="WP_017620646.1">
    <property type="nucleotide sequence ID" value="NZ_ANBG01000342.1"/>
</dbReference>
<dbReference type="OrthoDB" id="5522031at2"/>
<dbReference type="GO" id="GO:0006629">
    <property type="term" value="P:lipid metabolic process"/>
    <property type="evidence" value="ECO:0007669"/>
    <property type="project" value="InterPro"/>
</dbReference>
<dbReference type="Pfam" id="PF01764">
    <property type="entry name" value="Lipase_3"/>
    <property type="match status" value="1"/>
</dbReference>
<evidence type="ECO:0000313" key="3">
    <source>
        <dbReference type="Proteomes" id="UP000215005"/>
    </source>
</evidence>
<dbReference type="KEGG" id="ngv:CDO52_03845"/>